<dbReference type="EMBL" id="JANGCH010000002">
    <property type="protein sequence ID" value="MCQ5120946.1"/>
    <property type="molecule type" value="Genomic_DNA"/>
</dbReference>
<feature type="transmembrane region" description="Helical" evidence="8">
    <location>
        <begin position="131"/>
        <end position="149"/>
    </location>
</feature>
<comment type="subcellular location">
    <subcellularLocation>
        <location evidence="1">Cell inner membrane</location>
        <topology evidence="1">Multi-pass membrane protein</topology>
    </subcellularLocation>
</comment>
<proteinExistence type="predicted"/>
<evidence type="ECO:0000256" key="6">
    <source>
        <dbReference type="ARBA" id="ARBA00022989"/>
    </source>
</evidence>
<feature type="domain" description="Major facilitator superfamily associated" evidence="9">
    <location>
        <begin position="14"/>
        <end position="348"/>
    </location>
</feature>
<gene>
    <name evidence="10" type="ORF">NE663_01565</name>
</gene>
<evidence type="ECO:0000256" key="8">
    <source>
        <dbReference type="SAM" id="Phobius"/>
    </source>
</evidence>
<reference evidence="10 11" key="1">
    <citation type="submission" date="2022-06" db="EMBL/GenBank/DDBJ databases">
        <title>Isolation of gut microbiota from human fecal samples.</title>
        <authorList>
            <person name="Pamer E.G."/>
            <person name="Barat B."/>
            <person name="Waligurski E."/>
            <person name="Medina S."/>
            <person name="Paddock L."/>
            <person name="Mostad J."/>
        </authorList>
    </citation>
    <scope>NUCLEOTIDE SEQUENCE [LARGE SCALE GENOMIC DNA]</scope>
    <source>
        <strain evidence="10 11">DFI.6.1</strain>
    </source>
</reference>
<evidence type="ECO:0000256" key="5">
    <source>
        <dbReference type="ARBA" id="ARBA00022692"/>
    </source>
</evidence>
<keyword evidence="4" id="KW-0997">Cell inner membrane</keyword>
<feature type="transmembrane region" description="Helical" evidence="8">
    <location>
        <begin position="231"/>
        <end position="250"/>
    </location>
</feature>
<evidence type="ECO:0000256" key="3">
    <source>
        <dbReference type="ARBA" id="ARBA00022475"/>
    </source>
</evidence>
<feature type="transmembrane region" description="Helical" evidence="8">
    <location>
        <begin position="41"/>
        <end position="61"/>
    </location>
</feature>
<dbReference type="RefSeq" id="WP_178199955.1">
    <property type="nucleotide sequence ID" value="NZ_JANGCH010000002.1"/>
</dbReference>
<evidence type="ECO:0000256" key="7">
    <source>
        <dbReference type="ARBA" id="ARBA00023136"/>
    </source>
</evidence>
<keyword evidence="3" id="KW-1003">Cell membrane</keyword>
<dbReference type="PANTHER" id="PTHR23522:SF10">
    <property type="entry name" value="3-PHENYLPROPIONIC ACID TRANSPORTER-RELATED"/>
    <property type="match status" value="1"/>
</dbReference>
<keyword evidence="2" id="KW-0813">Transport</keyword>
<dbReference type="Proteomes" id="UP001524435">
    <property type="component" value="Unassembled WGS sequence"/>
</dbReference>
<feature type="transmembrane region" description="Helical" evidence="8">
    <location>
        <begin position="195"/>
        <end position="211"/>
    </location>
</feature>
<evidence type="ECO:0000256" key="4">
    <source>
        <dbReference type="ARBA" id="ARBA00022519"/>
    </source>
</evidence>
<feature type="transmembrane region" description="Helical" evidence="8">
    <location>
        <begin position="70"/>
        <end position="87"/>
    </location>
</feature>
<dbReference type="InterPro" id="IPR024989">
    <property type="entry name" value="MFS_assoc_dom"/>
</dbReference>
<sequence>MKRNALLYIQNFLAFFVFSYVSTQLIPFLKEHAFSLEQRGIVLALVAVIATIGQIVFGLLCDRYHQMKRFLLIGYLILAVSALAMVLSSGDLFAYLLLVCAMVGGFAKIMQGLTETYLFQLDQQNYPKLRAAGALGFTVGAIAAGQIVSLTSFPMLAIGLLIVSVLWLFCFRELQDVRIESNYSLKEIKKLFRNRRYLAFVFVFFMIYLIGNGDQYIVVDKMVALKASHDVIAIKWAVQSIMEVPLLLGANRLLKKVNAYTLLLVAVVMYGIKFFLYGFAQDPYFIIGITFLQVVTLPIVALVSKLIIEDICESSLRSSAQLFALAIFVGLSGLLTPLISSALIDWLGYDLTLYVFAAANLAPFAFLIGFRKKLKPQAKA</sequence>
<accession>A0ABT1SIB5</accession>
<keyword evidence="11" id="KW-1185">Reference proteome</keyword>
<dbReference type="InterPro" id="IPR036259">
    <property type="entry name" value="MFS_trans_sf"/>
</dbReference>
<dbReference type="Pfam" id="PF12832">
    <property type="entry name" value="MFS_1_like"/>
    <property type="match status" value="1"/>
</dbReference>
<feature type="transmembrane region" description="Helical" evidence="8">
    <location>
        <begin position="93"/>
        <end position="110"/>
    </location>
</feature>
<evidence type="ECO:0000313" key="11">
    <source>
        <dbReference type="Proteomes" id="UP001524435"/>
    </source>
</evidence>
<evidence type="ECO:0000259" key="9">
    <source>
        <dbReference type="Pfam" id="PF12832"/>
    </source>
</evidence>
<feature type="transmembrane region" description="Helical" evidence="8">
    <location>
        <begin position="257"/>
        <end position="279"/>
    </location>
</feature>
<dbReference type="SUPFAM" id="SSF103473">
    <property type="entry name" value="MFS general substrate transporter"/>
    <property type="match status" value="1"/>
</dbReference>
<organism evidence="10 11">
    <name type="scientific">Massilicoli timonensis</name>
    <dbReference type="NCBI Taxonomy" id="2015901"/>
    <lineage>
        <taxon>Bacteria</taxon>
        <taxon>Bacillati</taxon>
        <taxon>Bacillota</taxon>
        <taxon>Erysipelotrichia</taxon>
        <taxon>Erysipelotrichales</taxon>
        <taxon>Erysipelotrichaceae</taxon>
        <taxon>Massilicoli</taxon>
    </lineage>
</organism>
<evidence type="ECO:0000256" key="1">
    <source>
        <dbReference type="ARBA" id="ARBA00004429"/>
    </source>
</evidence>
<keyword evidence="7 8" id="KW-0472">Membrane</keyword>
<dbReference type="PANTHER" id="PTHR23522">
    <property type="entry name" value="BLL5896 PROTEIN"/>
    <property type="match status" value="1"/>
</dbReference>
<keyword evidence="6 8" id="KW-1133">Transmembrane helix</keyword>
<feature type="transmembrane region" description="Helical" evidence="8">
    <location>
        <begin position="155"/>
        <end position="174"/>
    </location>
</feature>
<feature type="transmembrane region" description="Helical" evidence="8">
    <location>
        <begin position="320"/>
        <end position="339"/>
    </location>
</feature>
<evidence type="ECO:0000256" key="2">
    <source>
        <dbReference type="ARBA" id="ARBA00022448"/>
    </source>
</evidence>
<evidence type="ECO:0000313" key="10">
    <source>
        <dbReference type="EMBL" id="MCQ5120946.1"/>
    </source>
</evidence>
<feature type="transmembrane region" description="Helical" evidence="8">
    <location>
        <begin position="285"/>
        <end position="308"/>
    </location>
</feature>
<dbReference type="Gene3D" id="1.20.1250.20">
    <property type="entry name" value="MFS general substrate transporter like domains"/>
    <property type="match status" value="2"/>
</dbReference>
<feature type="transmembrane region" description="Helical" evidence="8">
    <location>
        <begin position="12"/>
        <end position="29"/>
    </location>
</feature>
<comment type="caution">
    <text evidence="10">The sequence shown here is derived from an EMBL/GenBank/DDBJ whole genome shotgun (WGS) entry which is preliminary data.</text>
</comment>
<feature type="transmembrane region" description="Helical" evidence="8">
    <location>
        <begin position="351"/>
        <end position="370"/>
    </location>
</feature>
<name>A0ABT1SIB5_9FIRM</name>
<protein>
    <submittedName>
        <fullName evidence="10">MFS transporter</fullName>
    </submittedName>
</protein>
<keyword evidence="5 8" id="KW-0812">Transmembrane</keyword>